<dbReference type="Gene3D" id="3.30.590.20">
    <property type="match status" value="1"/>
</dbReference>
<dbReference type="OrthoDB" id="156252at2157"/>
<accession>A0A2Z2HUL0</accession>
<dbReference type="InterPro" id="IPR014746">
    <property type="entry name" value="Gln_synth/guanido_kin_cat_dom"/>
</dbReference>
<evidence type="ECO:0000256" key="1">
    <source>
        <dbReference type="SAM" id="MobiDB-lite"/>
    </source>
</evidence>
<dbReference type="EMBL" id="CP019893">
    <property type="protein sequence ID" value="ARS89835.1"/>
    <property type="molecule type" value="Genomic_DNA"/>
</dbReference>
<dbReference type="PANTHER" id="PTHR36510">
    <property type="entry name" value="GLUTAMATE--CYSTEINE LIGASE 2-RELATED"/>
    <property type="match status" value="1"/>
</dbReference>
<dbReference type="PANTHER" id="PTHR36510:SF1">
    <property type="entry name" value="GLUTAMATE--CYSTEINE LIGASE 2-RELATED"/>
    <property type="match status" value="1"/>
</dbReference>
<reference evidence="3" key="1">
    <citation type="submission" date="2017-02" db="EMBL/GenBank/DDBJ databases">
        <title>Natronthermophilus aegyptiacus gen. nov.,sp. nov., an aerobic, extremely halophilic alkalithermophilic archaeon isolated from the athalassohaline Wadi An Natrun, Egypt.</title>
        <authorList>
            <person name="Zhao B."/>
        </authorList>
    </citation>
    <scope>NUCLEOTIDE SEQUENCE [LARGE SCALE GENOMIC DNA]</scope>
    <source>
        <strain evidence="3">JW/NM-HA 15</strain>
    </source>
</reference>
<dbReference type="GO" id="GO:0042398">
    <property type="term" value="P:modified amino acid biosynthetic process"/>
    <property type="evidence" value="ECO:0007669"/>
    <property type="project" value="InterPro"/>
</dbReference>
<feature type="region of interest" description="Disordered" evidence="1">
    <location>
        <begin position="295"/>
        <end position="320"/>
    </location>
</feature>
<keyword evidence="3" id="KW-1185">Reference proteome</keyword>
<dbReference type="Proteomes" id="UP000250088">
    <property type="component" value="Chromosome"/>
</dbReference>
<dbReference type="Pfam" id="PF04107">
    <property type="entry name" value="GCS2"/>
    <property type="match status" value="1"/>
</dbReference>
<sequence length="396" mass="44207">MNVSLEVEYWVVDDDGDLVPPDTLLDVSEQVDQEFVEPMIELKTTPCASTAALRTEFRSLLETVVDAASDHDRHLVPLATPLTTDPRAVTCRDKRATDLQQQIVGPTFDDARVCAGTHIHVEQADDESAVADQLNALTAIDPAFALVTSSSHYRGEPLVECARPYLYRRSCYGACPEQGQLWPYVDSVDEWEARLECSYVNFRERALERGVDPDEFDETFDPYEAVWTPVRLRKAMPTVEWRSPDVALPSQLFDLVEAVADIAERAATQGTVVDGDSRATRETAFVHDEDAIGDVRPASSAAQRGRPGRPGGDETEPVGLPDFETVEATTDEAITDGLESRQVRRYLDEMGVTPSRFEPLVSRLPDTRLTDRRAKRYRLEAASWLEAEVSRHRARA</sequence>
<proteinExistence type="predicted"/>
<dbReference type="GO" id="GO:0004357">
    <property type="term" value="F:glutamate-cysteine ligase activity"/>
    <property type="evidence" value="ECO:0007669"/>
    <property type="project" value="InterPro"/>
</dbReference>
<dbReference type="KEGG" id="naj:B1756_08845"/>
<keyword evidence="2" id="KW-0436">Ligase</keyword>
<dbReference type="GeneID" id="32894183"/>
<dbReference type="InterPro" id="IPR050141">
    <property type="entry name" value="GCL_type2/YbdK_subfam"/>
</dbReference>
<organism evidence="2 3">
    <name type="scientific">Natrarchaeobaculum aegyptiacum</name>
    <dbReference type="NCBI Taxonomy" id="745377"/>
    <lineage>
        <taxon>Archaea</taxon>
        <taxon>Methanobacteriati</taxon>
        <taxon>Methanobacteriota</taxon>
        <taxon>Stenosarchaea group</taxon>
        <taxon>Halobacteria</taxon>
        <taxon>Halobacteriales</taxon>
        <taxon>Natrialbaceae</taxon>
        <taxon>Natrarchaeobaculum</taxon>
    </lineage>
</organism>
<evidence type="ECO:0000313" key="2">
    <source>
        <dbReference type="EMBL" id="ARS89835.1"/>
    </source>
</evidence>
<dbReference type="RefSeq" id="WP_086888215.1">
    <property type="nucleotide sequence ID" value="NZ_CP019893.1"/>
</dbReference>
<name>A0A2Z2HUL0_9EURY</name>
<gene>
    <name evidence="2" type="ORF">B1756_08845</name>
</gene>
<dbReference type="SUPFAM" id="SSF55931">
    <property type="entry name" value="Glutamine synthetase/guanido kinase"/>
    <property type="match status" value="1"/>
</dbReference>
<evidence type="ECO:0000313" key="3">
    <source>
        <dbReference type="Proteomes" id="UP000250088"/>
    </source>
</evidence>
<dbReference type="InterPro" id="IPR006336">
    <property type="entry name" value="GCS2"/>
</dbReference>
<protein>
    <submittedName>
        <fullName evidence="2">Glutamate--cysteine ligase</fullName>
    </submittedName>
</protein>
<dbReference type="AlphaFoldDB" id="A0A2Z2HUL0"/>